<evidence type="ECO:0000256" key="2">
    <source>
        <dbReference type="ARBA" id="ARBA00022692"/>
    </source>
</evidence>
<dbReference type="PROSITE" id="PS51257">
    <property type="entry name" value="PROKAR_LIPOPROTEIN"/>
    <property type="match status" value="1"/>
</dbReference>
<feature type="transmembrane region" description="Helical" evidence="6">
    <location>
        <begin position="397"/>
        <end position="423"/>
    </location>
</feature>
<name>A0A1Y1UEA7_9TREE</name>
<dbReference type="PANTHER" id="PTHR11706:SF101">
    <property type="entry name" value="MANGANESE TRANSPORTER SMF1"/>
    <property type="match status" value="1"/>
</dbReference>
<dbReference type="STRING" id="4999.A0A1Y1UEA7"/>
<organism evidence="7 8">
    <name type="scientific">Kockovaella imperatae</name>
    <dbReference type="NCBI Taxonomy" id="4999"/>
    <lineage>
        <taxon>Eukaryota</taxon>
        <taxon>Fungi</taxon>
        <taxon>Dikarya</taxon>
        <taxon>Basidiomycota</taxon>
        <taxon>Agaricomycotina</taxon>
        <taxon>Tremellomycetes</taxon>
        <taxon>Tremellales</taxon>
        <taxon>Cuniculitremaceae</taxon>
        <taxon>Kockovaella</taxon>
    </lineage>
</organism>
<feature type="transmembrane region" description="Helical" evidence="6">
    <location>
        <begin position="51"/>
        <end position="80"/>
    </location>
</feature>
<feature type="transmembrane region" description="Helical" evidence="6">
    <location>
        <begin position="139"/>
        <end position="159"/>
    </location>
</feature>
<keyword evidence="2 6" id="KW-0812">Transmembrane</keyword>
<dbReference type="FunCoup" id="A0A1Y1UEA7">
    <property type="interactions" value="141"/>
</dbReference>
<proteinExistence type="predicted"/>
<feature type="transmembrane region" description="Helical" evidence="6">
    <location>
        <begin position="101"/>
        <end position="119"/>
    </location>
</feature>
<feature type="transmembrane region" description="Helical" evidence="6">
    <location>
        <begin position="214"/>
        <end position="234"/>
    </location>
</feature>
<evidence type="ECO:0000256" key="1">
    <source>
        <dbReference type="ARBA" id="ARBA00004141"/>
    </source>
</evidence>
<feature type="compositionally biased region" description="Low complexity" evidence="5">
    <location>
        <begin position="292"/>
        <end position="301"/>
    </location>
</feature>
<dbReference type="Pfam" id="PF01566">
    <property type="entry name" value="Nramp"/>
    <property type="match status" value="2"/>
</dbReference>
<feature type="transmembrane region" description="Helical" evidence="6">
    <location>
        <begin position="20"/>
        <end position="39"/>
    </location>
</feature>
<comment type="subcellular location">
    <subcellularLocation>
        <location evidence="1">Membrane</location>
        <topology evidence="1">Multi-pass membrane protein</topology>
    </subcellularLocation>
</comment>
<feature type="compositionally biased region" description="Polar residues" evidence="5">
    <location>
        <begin position="509"/>
        <end position="523"/>
    </location>
</feature>
<dbReference type="EMBL" id="NBSH01000008">
    <property type="protein sequence ID" value="ORX36391.1"/>
    <property type="molecule type" value="Genomic_DNA"/>
</dbReference>
<dbReference type="AlphaFoldDB" id="A0A1Y1UEA7"/>
<gene>
    <name evidence="7" type="ORF">BD324DRAFT_628678</name>
</gene>
<feature type="transmembrane region" description="Helical" evidence="6">
    <location>
        <begin position="356"/>
        <end position="377"/>
    </location>
</feature>
<feature type="transmembrane region" description="Helical" evidence="6">
    <location>
        <begin position="614"/>
        <end position="635"/>
    </location>
</feature>
<evidence type="ECO:0000256" key="5">
    <source>
        <dbReference type="SAM" id="MobiDB-lite"/>
    </source>
</evidence>
<feature type="region of interest" description="Disordered" evidence="5">
    <location>
        <begin position="508"/>
        <end position="570"/>
    </location>
</feature>
<accession>A0A1Y1UEA7</accession>
<feature type="compositionally biased region" description="Polar residues" evidence="5">
    <location>
        <begin position="530"/>
        <end position="546"/>
    </location>
</feature>
<dbReference type="GO" id="GO:0015086">
    <property type="term" value="F:cadmium ion transmembrane transporter activity"/>
    <property type="evidence" value="ECO:0007669"/>
    <property type="project" value="TreeGrafter"/>
</dbReference>
<dbReference type="GO" id="GO:0030026">
    <property type="term" value="P:intracellular manganese ion homeostasis"/>
    <property type="evidence" value="ECO:0007669"/>
    <property type="project" value="TreeGrafter"/>
</dbReference>
<dbReference type="OrthoDB" id="409173at2759"/>
<dbReference type="GO" id="GO:0005886">
    <property type="term" value="C:plasma membrane"/>
    <property type="evidence" value="ECO:0007669"/>
    <property type="project" value="TreeGrafter"/>
</dbReference>
<protein>
    <submittedName>
        <fullName evidence="7">Natural resistance-associated macrophage protein-domain-containing protein</fullName>
    </submittedName>
</protein>
<dbReference type="Proteomes" id="UP000193218">
    <property type="component" value="Unassembled WGS sequence"/>
</dbReference>
<comment type="caution">
    <text evidence="7">The sequence shown here is derived from an EMBL/GenBank/DDBJ whole genome shotgun (WGS) entry which is preliminary data.</text>
</comment>
<feature type="transmembrane region" description="Helical" evidence="6">
    <location>
        <begin position="171"/>
        <end position="194"/>
    </location>
</feature>
<evidence type="ECO:0000313" key="7">
    <source>
        <dbReference type="EMBL" id="ORX36391.1"/>
    </source>
</evidence>
<evidence type="ECO:0000256" key="3">
    <source>
        <dbReference type="ARBA" id="ARBA00022989"/>
    </source>
</evidence>
<dbReference type="NCBIfam" id="NF037982">
    <property type="entry name" value="Nramp_1"/>
    <property type="match status" value="2"/>
</dbReference>
<keyword evidence="4 6" id="KW-0472">Membrane</keyword>
<keyword evidence="8" id="KW-1185">Reference proteome</keyword>
<dbReference type="PANTHER" id="PTHR11706">
    <property type="entry name" value="SOLUTE CARRIER PROTEIN FAMILY 11 MEMBER"/>
    <property type="match status" value="1"/>
</dbReference>
<dbReference type="RefSeq" id="XP_021870492.1">
    <property type="nucleotide sequence ID" value="XM_022016135.1"/>
</dbReference>
<evidence type="ECO:0000256" key="6">
    <source>
        <dbReference type="SAM" id="Phobius"/>
    </source>
</evidence>
<dbReference type="GO" id="GO:0005384">
    <property type="term" value="F:manganese ion transmembrane transporter activity"/>
    <property type="evidence" value="ECO:0007669"/>
    <property type="project" value="TreeGrafter"/>
</dbReference>
<feature type="region of interest" description="Disordered" evidence="5">
    <location>
        <begin position="283"/>
        <end position="317"/>
    </location>
</feature>
<feature type="transmembrane region" description="Helical" evidence="6">
    <location>
        <begin position="444"/>
        <end position="462"/>
    </location>
</feature>
<dbReference type="PRINTS" id="PR00447">
    <property type="entry name" value="NATRESASSCMP"/>
</dbReference>
<reference evidence="7 8" key="1">
    <citation type="submission" date="2017-03" db="EMBL/GenBank/DDBJ databases">
        <title>Widespread Adenine N6-methylation of Active Genes in Fungi.</title>
        <authorList>
            <consortium name="DOE Joint Genome Institute"/>
            <person name="Mondo S.J."/>
            <person name="Dannebaum R.O."/>
            <person name="Kuo R.C."/>
            <person name="Louie K.B."/>
            <person name="Bewick A.J."/>
            <person name="Labutti K."/>
            <person name="Haridas S."/>
            <person name="Kuo A."/>
            <person name="Salamov A."/>
            <person name="Ahrendt S.R."/>
            <person name="Lau R."/>
            <person name="Bowen B.P."/>
            <person name="Lipzen A."/>
            <person name="Sullivan W."/>
            <person name="Andreopoulos W.B."/>
            <person name="Clum A."/>
            <person name="Lindquist E."/>
            <person name="Daum C."/>
            <person name="Northen T.R."/>
            <person name="Ramamoorthy G."/>
            <person name="Schmitz R.J."/>
            <person name="Gryganskyi A."/>
            <person name="Culley D."/>
            <person name="Magnuson J."/>
            <person name="James T.Y."/>
            <person name="O'Malley M.A."/>
            <person name="Stajich J.E."/>
            <person name="Spatafora J.W."/>
            <person name="Visel A."/>
            <person name="Grigoriev I.V."/>
        </authorList>
    </citation>
    <scope>NUCLEOTIDE SEQUENCE [LARGE SCALE GENOMIC DNA]</scope>
    <source>
        <strain evidence="7 8">NRRL Y-17943</strain>
    </source>
</reference>
<sequence length="642" mass="69282">MPSTVKSQDVWTFFKRHAHFLGPGLVIACGFIDPGNWATDLQAGADYGYKLLFIVLLAGLIAVVLQLLCVRLGAVTSSSLPAQTRQLFLRWEAKWPRWKRWLRACLYFLYGCAELAIIATDLAELLGTAIALNLLFPKLPLYAGVLITASDTLLVLLFFKSDSGRQGMVFFEIVIVSLVLCVFASYLVLLHLVKPDWGQVFLGYVPSKTLFQPGALYTGVGIIGATVMPHALYLGTSLATVDRLGLLPIAPTRQTRWTYKLPSLFKRANTQTSTNERTEIELSDGLDGLAGPSRPSSSPRPDATQVGRSARDTEEAKDADFDMRMKEYERELKAFDRINWVDLHLCHFQIDTAASLMGFAMIINSAILIVAGAAFYYGNDRGGDSSLQGAHTLLVNYLGSASGIIFALALLCAGQSASITATLAGQVVSEGFLEWKTSPVVRRAVTRLIGVIPSVIVAAAIGNNGINAMLVASQVILSIILPTAILPLVYLCSRKDLMTVEGPEFEENISPTAVETPSCSDSNFDLPVEPSSSAGPSRNTALRQTLSPSGSASSIHSSSTIRRPAAGARQDSDCIIGSEVEGSESLERAVSDGTATVPRLDSVRRTKSYASPMWVTVLGYVMFAIIVLANMYVIVELILGNG</sequence>
<evidence type="ECO:0000313" key="8">
    <source>
        <dbReference type="Proteomes" id="UP000193218"/>
    </source>
</evidence>
<feature type="compositionally biased region" description="Low complexity" evidence="5">
    <location>
        <begin position="547"/>
        <end position="559"/>
    </location>
</feature>
<dbReference type="GeneID" id="33557944"/>
<dbReference type="InterPro" id="IPR001046">
    <property type="entry name" value="NRAMP_fam"/>
</dbReference>
<dbReference type="InParanoid" id="A0A1Y1UEA7"/>
<keyword evidence="3 6" id="KW-1133">Transmembrane helix</keyword>
<feature type="transmembrane region" description="Helical" evidence="6">
    <location>
        <begin position="468"/>
        <end position="491"/>
    </location>
</feature>
<evidence type="ECO:0000256" key="4">
    <source>
        <dbReference type="ARBA" id="ARBA00023136"/>
    </source>
</evidence>
<dbReference type="GO" id="GO:0034755">
    <property type="term" value="P:iron ion transmembrane transport"/>
    <property type="evidence" value="ECO:0007669"/>
    <property type="project" value="TreeGrafter"/>
</dbReference>